<feature type="coiled-coil region" evidence="1">
    <location>
        <begin position="35"/>
        <end position="69"/>
    </location>
</feature>
<keyword evidence="3" id="KW-1185">Reference proteome</keyword>
<name>A0ABQ0J8A4_9VIBR</name>
<evidence type="ECO:0000256" key="1">
    <source>
        <dbReference type="SAM" id="Coils"/>
    </source>
</evidence>
<comment type="caution">
    <text evidence="2">The sequence shown here is derived from an EMBL/GenBank/DDBJ whole genome shotgun (WGS) entry which is preliminary data.</text>
</comment>
<protein>
    <submittedName>
        <fullName evidence="2">Uncharacterized protein</fullName>
    </submittedName>
</protein>
<keyword evidence="1" id="KW-0175">Coiled coil</keyword>
<evidence type="ECO:0000313" key="2">
    <source>
        <dbReference type="EMBL" id="GAL24992.1"/>
    </source>
</evidence>
<proteinExistence type="predicted"/>
<sequence length="69" mass="7988">MNTTLQALDRLARSGNLFPYHRTLIELLETQASELDKQATELARFKKDNTALKSQVTKLTNRVKELERE</sequence>
<organism evidence="2 3">
    <name type="scientific">Vibrio variabilis</name>
    <dbReference type="NCBI Taxonomy" id="990271"/>
    <lineage>
        <taxon>Bacteria</taxon>
        <taxon>Pseudomonadati</taxon>
        <taxon>Pseudomonadota</taxon>
        <taxon>Gammaproteobacteria</taxon>
        <taxon>Vibrionales</taxon>
        <taxon>Vibrionaceae</taxon>
        <taxon>Vibrio</taxon>
    </lineage>
</organism>
<reference evidence="3" key="1">
    <citation type="submission" date="2014-09" db="EMBL/GenBank/DDBJ databases">
        <title>Vibrio variabilis JCM 19239. (C206) whole genome shotgun sequence.</title>
        <authorList>
            <person name="Sawabe T."/>
            <person name="Meirelles P."/>
            <person name="Nakanishi M."/>
            <person name="Sayaka M."/>
            <person name="Hattori M."/>
            <person name="Ohkuma M."/>
        </authorList>
    </citation>
    <scope>NUCLEOTIDE SEQUENCE [LARGE SCALE GENOMIC DNA]</scope>
    <source>
        <strain evidence="3">JCM 19239</strain>
    </source>
</reference>
<gene>
    <name evidence="2" type="ORF">JCM19239_5819</name>
</gene>
<dbReference type="EMBL" id="BBMS01000007">
    <property type="protein sequence ID" value="GAL24992.1"/>
    <property type="molecule type" value="Genomic_DNA"/>
</dbReference>
<dbReference type="Proteomes" id="UP000029223">
    <property type="component" value="Unassembled WGS sequence"/>
</dbReference>
<accession>A0ABQ0J8A4</accession>
<evidence type="ECO:0000313" key="3">
    <source>
        <dbReference type="Proteomes" id="UP000029223"/>
    </source>
</evidence>